<organism evidence="2 3">
    <name type="scientific">Rhamnella rubrinervis</name>
    <dbReference type="NCBI Taxonomy" id="2594499"/>
    <lineage>
        <taxon>Eukaryota</taxon>
        <taxon>Viridiplantae</taxon>
        <taxon>Streptophyta</taxon>
        <taxon>Embryophyta</taxon>
        <taxon>Tracheophyta</taxon>
        <taxon>Spermatophyta</taxon>
        <taxon>Magnoliopsida</taxon>
        <taxon>eudicotyledons</taxon>
        <taxon>Gunneridae</taxon>
        <taxon>Pentapetalae</taxon>
        <taxon>rosids</taxon>
        <taxon>fabids</taxon>
        <taxon>Rosales</taxon>
        <taxon>Rhamnaceae</taxon>
        <taxon>rhamnoid group</taxon>
        <taxon>Rhamneae</taxon>
        <taxon>Rhamnella</taxon>
    </lineage>
</organism>
<proteinExistence type="predicted"/>
<feature type="domain" description="F-box/LRR-repeat protein 15/At3g58940/PEG3-like LRR" evidence="1">
    <location>
        <begin position="54"/>
        <end position="163"/>
    </location>
</feature>
<keyword evidence="3" id="KW-1185">Reference proteome</keyword>
<comment type="caution">
    <text evidence="2">The sequence shown here is derived from an EMBL/GenBank/DDBJ whole genome shotgun (WGS) entry which is preliminary data.</text>
</comment>
<dbReference type="OrthoDB" id="1939276at2759"/>
<evidence type="ECO:0000313" key="2">
    <source>
        <dbReference type="EMBL" id="KAF3441155.1"/>
    </source>
</evidence>
<dbReference type="Pfam" id="PF24758">
    <property type="entry name" value="LRR_At5g56370"/>
    <property type="match status" value="1"/>
</dbReference>
<protein>
    <recommendedName>
        <fullName evidence="1">F-box/LRR-repeat protein 15/At3g58940/PEG3-like LRR domain-containing protein</fullName>
    </recommendedName>
</protein>
<accession>A0A8K0E159</accession>
<dbReference type="InterPro" id="IPR053197">
    <property type="entry name" value="F-box_SCFL_complex_component"/>
</dbReference>
<dbReference type="EMBL" id="VOIH02000007">
    <property type="protein sequence ID" value="KAF3441155.1"/>
    <property type="molecule type" value="Genomic_DNA"/>
</dbReference>
<dbReference type="Proteomes" id="UP000796880">
    <property type="component" value="Unassembled WGS sequence"/>
</dbReference>
<dbReference type="AlphaFoldDB" id="A0A8K0E159"/>
<sequence>MDLKSSVAFFYHCPTSNKKPERLGQDEDEDEGSYRTMLEHWRRFEVKLDSKVIDIWIRFGTRADVEELSLGLYEDFNKNRHVITNCPDKLYLSRCSISPHGVITWTLLKSLSINTTELSDDVMRKVFLGSPILEVLVISQCGVLNRLDITSISLRKLVIENYCLLEKPDTRLAYTTLEIIAPNILALELLGYFGKKCRLVDVSSLVSVHVGFELDRPHICDHTSIVKYYKESQNMLRELLSALRRIITTLLEVKSLRSPLSECKSLTLKAVIEEGDPLGMGKLLRNLPHIEKFTIDPSDCECSDCFHNWKEERKILHNSIHKTKISCVSKENIFNSLLLHDLKIVKIFESFWCNEKQILSLAELLLKNTAALETMVFKEIVFTRRGKAKTVDDVGQSHIT</sequence>
<evidence type="ECO:0000259" key="1">
    <source>
        <dbReference type="Pfam" id="PF24758"/>
    </source>
</evidence>
<reference evidence="2" key="1">
    <citation type="submission" date="2020-03" db="EMBL/GenBank/DDBJ databases">
        <title>A high-quality chromosome-level genome assembly of a woody plant with both climbing and erect habits, Rhamnella rubrinervis.</title>
        <authorList>
            <person name="Lu Z."/>
            <person name="Yang Y."/>
            <person name="Zhu X."/>
            <person name="Sun Y."/>
        </authorList>
    </citation>
    <scope>NUCLEOTIDE SEQUENCE</scope>
    <source>
        <strain evidence="2">BYM</strain>
        <tissue evidence="2">Leaf</tissue>
    </source>
</reference>
<dbReference type="PANTHER" id="PTHR34223">
    <property type="entry name" value="OS11G0201299 PROTEIN"/>
    <property type="match status" value="1"/>
</dbReference>
<gene>
    <name evidence="2" type="ORF">FNV43_RR15066</name>
</gene>
<evidence type="ECO:0000313" key="3">
    <source>
        <dbReference type="Proteomes" id="UP000796880"/>
    </source>
</evidence>
<dbReference type="InterPro" id="IPR055411">
    <property type="entry name" value="LRR_FXL15/At3g58940/PEG3-like"/>
</dbReference>
<dbReference type="PANTHER" id="PTHR34223:SF51">
    <property type="entry name" value="OS06G0556300 PROTEIN"/>
    <property type="match status" value="1"/>
</dbReference>
<name>A0A8K0E159_9ROSA</name>